<dbReference type="Pfam" id="PF00155">
    <property type="entry name" value="Aminotran_1_2"/>
    <property type="match status" value="1"/>
</dbReference>
<comment type="cofactor">
    <cofactor evidence="1">
        <name>pyridoxal 5'-phosphate</name>
        <dbReference type="ChEBI" id="CHEBI:597326"/>
    </cofactor>
</comment>
<dbReference type="InterPro" id="IPR015421">
    <property type="entry name" value="PyrdxlP-dep_Trfase_major"/>
</dbReference>
<sequence>MSQSPVNRFKALTLAEEQIVDLDLQLLKRKLRITETPCDTKALVGDRELKAFCSNDYLGLANHPRITEALVEGARKYGVGSGASHLISGHSAAHESLEKQLAAFQADHIPNARALFFSTGYLANLTAITGLARLAPRGEVSIYSAKLNHASLIDGVRLASAQNNASVTLFDHTQPELLLTDLQKDTKALKLIVTDAVFSMDGDLAPVKKLLNIAEQCDALLLVDDAHGFGVLGKHGHGVLEQEQICSDRIIYIGTLGKAAGVSGAFICAENTFIEWLIQKGRPYIYSTATPPAIAHALLQSLKIIDSEEGAQRRAHLNRLITIWQSEMKFSKWEKVLSCTPIQPIILGSNADALMAAKLLDEAGYWIPAIRPPTVPIGSSRLRITFSANHSEDDLRALINTLNLIEQRVLEKTH</sequence>
<gene>
    <name evidence="5" type="ORF">DCO17_00805</name>
</gene>
<evidence type="ECO:0000256" key="1">
    <source>
        <dbReference type="ARBA" id="ARBA00001933"/>
    </source>
</evidence>
<evidence type="ECO:0000313" key="6">
    <source>
        <dbReference type="Proteomes" id="UP000503312"/>
    </source>
</evidence>
<keyword evidence="3" id="KW-0663">Pyridoxal phosphate</keyword>
<dbReference type="InterPro" id="IPR015422">
    <property type="entry name" value="PyrdxlP-dep_Trfase_small"/>
</dbReference>
<dbReference type="KEGG" id="ptrp:DCO17_00805"/>
<proteinExistence type="predicted"/>
<dbReference type="SUPFAM" id="SSF53383">
    <property type="entry name" value="PLP-dependent transferases"/>
    <property type="match status" value="1"/>
</dbReference>
<dbReference type="RefSeq" id="WP_173954935.1">
    <property type="nucleotide sequence ID" value="NZ_CP028942.1"/>
</dbReference>
<feature type="domain" description="Aminotransferase class I/classII large" evidence="4">
    <location>
        <begin position="52"/>
        <end position="401"/>
    </location>
</feature>
<protein>
    <submittedName>
        <fullName evidence="5">8-amino-7-oxononanoate synthase</fullName>
    </submittedName>
</protein>
<evidence type="ECO:0000313" key="5">
    <source>
        <dbReference type="EMBL" id="QKM63891.1"/>
    </source>
</evidence>
<dbReference type="Gene3D" id="3.40.640.10">
    <property type="entry name" value="Type I PLP-dependent aspartate aminotransferase-like (Major domain)"/>
    <property type="match status" value="1"/>
</dbReference>
<evidence type="ECO:0000256" key="3">
    <source>
        <dbReference type="ARBA" id="ARBA00022898"/>
    </source>
</evidence>
<keyword evidence="2" id="KW-0808">Transferase</keyword>
<dbReference type="GO" id="GO:0009102">
    <property type="term" value="P:biotin biosynthetic process"/>
    <property type="evidence" value="ECO:0007669"/>
    <property type="project" value="TreeGrafter"/>
</dbReference>
<dbReference type="GO" id="GO:0008710">
    <property type="term" value="F:8-amino-7-oxononanoate synthase activity"/>
    <property type="evidence" value="ECO:0007669"/>
    <property type="project" value="TreeGrafter"/>
</dbReference>
<dbReference type="InterPro" id="IPR015424">
    <property type="entry name" value="PyrdxlP-dep_Trfase"/>
</dbReference>
<dbReference type="PANTHER" id="PTHR13693:SF100">
    <property type="entry name" value="8-AMINO-7-OXONONANOATE SYNTHASE"/>
    <property type="match status" value="1"/>
</dbReference>
<dbReference type="AlphaFoldDB" id="A0A6M9PUA5"/>
<name>A0A6M9PUA5_9BURK</name>
<dbReference type="GO" id="GO:0030170">
    <property type="term" value="F:pyridoxal phosphate binding"/>
    <property type="evidence" value="ECO:0007669"/>
    <property type="project" value="InterPro"/>
</dbReference>
<dbReference type="InterPro" id="IPR004839">
    <property type="entry name" value="Aminotransferase_I/II_large"/>
</dbReference>
<evidence type="ECO:0000256" key="2">
    <source>
        <dbReference type="ARBA" id="ARBA00022679"/>
    </source>
</evidence>
<dbReference type="PANTHER" id="PTHR13693">
    <property type="entry name" value="CLASS II AMINOTRANSFERASE/8-AMINO-7-OXONONANOATE SYNTHASE"/>
    <property type="match status" value="1"/>
</dbReference>
<evidence type="ECO:0000259" key="4">
    <source>
        <dbReference type="Pfam" id="PF00155"/>
    </source>
</evidence>
<dbReference type="InterPro" id="IPR050087">
    <property type="entry name" value="AON_synthase_class-II"/>
</dbReference>
<dbReference type="Proteomes" id="UP000503312">
    <property type="component" value="Chromosome"/>
</dbReference>
<dbReference type="Gene3D" id="3.90.1150.10">
    <property type="entry name" value="Aspartate Aminotransferase, domain 1"/>
    <property type="match status" value="1"/>
</dbReference>
<accession>A0A6M9PUA5</accession>
<organism evidence="5 6">
    <name type="scientific">Polynucleobacter tropicus</name>
    <dbReference type="NCBI Taxonomy" id="1743174"/>
    <lineage>
        <taxon>Bacteria</taxon>
        <taxon>Pseudomonadati</taxon>
        <taxon>Pseudomonadota</taxon>
        <taxon>Betaproteobacteria</taxon>
        <taxon>Burkholderiales</taxon>
        <taxon>Burkholderiaceae</taxon>
        <taxon>Polynucleobacter</taxon>
    </lineage>
</organism>
<dbReference type="EMBL" id="CP028942">
    <property type="protein sequence ID" value="QKM63891.1"/>
    <property type="molecule type" value="Genomic_DNA"/>
</dbReference>
<reference evidence="5 6" key="1">
    <citation type="submission" date="2018-04" db="EMBL/GenBank/DDBJ databases">
        <title>Polynucleobacter sp. UH21B genome.</title>
        <authorList>
            <person name="Hahn M.W."/>
        </authorList>
    </citation>
    <scope>NUCLEOTIDE SEQUENCE [LARGE SCALE GENOMIC DNA]</scope>
    <source>
        <strain evidence="5 6">MWH-UH21B</strain>
    </source>
</reference>
<keyword evidence="6" id="KW-1185">Reference proteome</keyword>